<sequence length="142" mass="15407">MSNPVSITRTFPATPEQVFDAWTTPASFAVWFGTAAVPVDDIEMDVRVGGGWKATMHLPDGSLKHWVGEFTEVNRPTRLALTLTDQPDDPAREPVTVDIVAVDGGAMMTMVQTAQGFDDASKAALTAGYTAFFDDMEKLLVR</sequence>
<evidence type="ECO:0000256" key="1">
    <source>
        <dbReference type="ARBA" id="ARBA00006817"/>
    </source>
</evidence>
<dbReference type="Proteomes" id="UP000199681">
    <property type="component" value="Unassembled WGS sequence"/>
</dbReference>
<organism evidence="4 6">
    <name type="scientific">Cryobacterium levicorallinum</name>
    <dbReference type="NCBI Taxonomy" id="995038"/>
    <lineage>
        <taxon>Bacteria</taxon>
        <taxon>Bacillati</taxon>
        <taxon>Actinomycetota</taxon>
        <taxon>Actinomycetes</taxon>
        <taxon>Micrococcales</taxon>
        <taxon>Microbacteriaceae</taxon>
        <taxon>Cryobacterium</taxon>
    </lineage>
</organism>
<dbReference type="InterPro" id="IPR013538">
    <property type="entry name" value="ASHA1/2-like_C"/>
</dbReference>
<dbReference type="Proteomes" id="UP000297963">
    <property type="component" value="Unassembled WGS sequence"/>
</dbReference>
<comment type="similarity">
    <text evidence="1">Belongs to the AHA1 family.</text>
</comment>
<dbReference type="Gene3D" id="3.30.530.20">
    <property type="match status" value="1"/>
</dbReference>
<name>A0A1I2ZX83_9MICO</name>
<dbReference type="CDD" id="cd07814">
    <property type="entry name" value="SRPBCC_CalC_Aha1-like"/>
    <property type="match status" value="1"/>
</dbReference>
<comment type="caution">
    <text evidence="4">The sequence shown here is derived from an EMBL/GenBank/DDBJ whole genome shotgun (WGS) entry which is preliminary data.</text>
</comment>
<evidence type="ECO:0000313" key="5">
    <source>
        <dbReference type="Proteomes" id="UP000199681"/>
    </source>
</evidence>
<reference evidence="4 6" key="2">
    <citation type="submission" date="2019-03" db="EMBL/GenBank/DDBJ databases">
        <title>Genomics of glacier-inhabiting Cryobacterium strains.</title>
        <authorList>
            <person name="Liu Q."/>
            <person name="Xin Y.-H."/>
        </authorList>
    </citation>
    <scope>NUCLEOTIDE SEQUENCE [LARGE SCALE GENOMIC DNA]</scope>
    <source>
        <strain evidence="4 6">Hh34</strain>
    </source>
</reference>
<proteinExistence type="inferred from homology"/>
<gene>
    <name evidence="4" type="ORF">E3O11_13095</name>
    <name evidence="3" type="ORF">SAMN05216274_10515</name>
</gene>
<keyword evidence="5" id="KW-1185">Reference proteome</keyword>
<evidence type="ECO:0000313" key="3">
    <source>
        <dbReference type="EMBL" id="SFH42424.1"/>
    </source>
</evidence>
<accession>A0A1I2ZX83</accession>
<protein>
    <submittedName>
        <fullName evidence="4">SRPBCC domain-containing protein</fullName>
    </submittedName>
    <submittedName>
        <fullName evidence="3">Uncharacterized conserved protein YndB, AHSA1/START domain</fullName>
    </submittedName>
</protein>
<dbReference type="STRING" id="995038.SAMN05216274_10515"/>
<dbReference type="EMBL" id="SOFE01000023">
    <property type="protein sequence ID" value="TFB82793.1"/>
    <property type="molecule type" value="Genomic_DNA"/>
</dbReference>
<dbReference type="EMBL" id="FOPW01000005">
    <property type="protein sequence ID" value="SFH42424.1"/>
    <property type="molecule type" value="Genomic_DNA"/>
</dbReference>
<dbReference type="AlphaFoldDB" id="A0A1I2ZX83"/>
<evidence type="ECO:0000259" key="2">
    <source>
        <dbReference type="Pfam" id="PF08327"/>
    </source>
</evidence>
<dbReference type="RefSeq" id="WP_092449005.1">
    <property type="nucleotide sequence ID" value="NZ_BKAC01000004.1"/>
</dbReference>
<dbReference type="InterPro" id="IPR023393">
    <property type="entry name" value="START-like_dom_sf"/>
</dbReference>
<evidence type="ECO:0000313" key="4">
    <source>
        <dbReference type="EMBL" id="TFB82793.1"/>
    </source>
</evidence>
<dbReference type="Pfam" id="PF08327">
    <property type="entry name" value="AHSA1"/>
    <property type="match status" value="1"/>
</dbReference>
<evidence type="ECO:0000313" key="6">
    <source>
        <dbReference type="Proteomes" id="UP000297963"/>
    </source>
</evidence>
<dbReference type="SUPFAM" id="SSF55961">
    <property type="entry name" value="Bet v1-like"/>
    <property type="match status" value="1"/>
</dbReference>
<reference evidence="3 5" key="1">
    <citation type="submission" date="2016-10" db="EMBL/GenBank/DDBJ databases">
        <authorList>
            <person name="Varghese N."/>
            <person name="Submissions S."/>
        </authorList>
    </citation>
    <scope>NUCLEOTIDE SEQUENCE [LARGE SCALE GENOMIC DNA]</scope>
    <source>
        <strain evidence="3 5">GMCC 1.11211</strain>
    </source>
</reference>
<feature type="domain" description="Activator of Hsp90 ATPase homologue 1/2-like C-terminal" evidence="2">
    <location>
        <begin position="13"/>
        <end position="140"/>
    </location>
</feature>